<organism evidence="3 4">
    <name type="scientific">Microbaculum marinum</name>
    <dbReference type="NCBI Taxonomy" id="1764581"/>
    <lineage>
        <taxon>Bacteria</taxon>
        <taxon>Pseudomonadati</taxon>
        <taxon>Pseudomonadota</taxon>
        <taxon>Alphaproteobacteria</taxon>
        <taxon>Hyphomicrobiales</taxon>
        <taxon>Tepidamorphaceae</taxon>
        <taxon>Microbaculum</taxon>
    </lineage>
</organism>
<evidence type="ECO:0000313" key="3">
    <source>
        <dbReference type="EMBL" id="MEJ8574557.1"/>
    </source>
</evidence>
<keyword evidence="2" id="KW-0732">Signal</keyword>
<dbReference type="EMBL" id="JAZHOF010000012">
    <property type="protein sequence ID" value="MEJ8574557.1"/>
    <property type="molecule type" value="Genomic_DNA"/>
</dbReference>
<proteinExistence type="predicted"/>
<evidence type="ECO:0000256" key="2">
    <source>
        <dbReference type="SAM" id="SignalP"/>
    </source>
</evidence>
<dbReference type="AlphaFoldDB" id="A0AAW9RLE1"/>
<comment type="caution">
    <text evidence="3">The sequence shown here is derived from an EMBL/GenBank/DDBJ whole genome shotgun (WGS) entry which is preliminary data.</text>
</comment>
<accession>A0AAW9RLE1</accession>
<feature type="chain" id="PRO_5043510966" description="Cytochrome c family protein" evidence="2">
    <location>
        <begin position="29"/>
        <end position="514"/>
    </location>
</feature>
<gene>
    <name evidence="3" type="ORF">V3328_23970</name>
</gene>
<evidence type="ECO:0000313" key="4">
    <source>
        <dbReference type="Proteomes" id="UP001378188"/>
    </source>
</evidence>
<feature type="region of interest" description="Disordered" evidence="1">
    <location>
        <begin position="411"/>
        <end position="434"/>
    </location>
</feature>
<sequence length="514" mass="55627">MTGGRKTAVLTAGAGIALMALASGFAGAGIARAAGQSCREVPVSAPSKLCRGRIDLDPAIPAGFATNPNALGISEKTGGRMADCFAWESFVALNWPGTRSCRGVPSNRKGTADWTSNRVWETYKEPYELFQATNETWDPALIDFNDAPPEGPCGDLTGSGRKLLRHANKFPLSNEDAQAFLDSAVLRDQNGNAVWYEILMNRDVFDYIRDSGLAATGAYSFGGPLDGENVDFPTAADGASGTGAIEIKAAWRQMTDADDLARYFTQDAVVYDSVTCTETTVGLVGLHIARKVAFSPKWIWATFEHEDNVPPAGSNGDGRSYSFFSKYCAKNEPANCPYEVAITDVDNICCPNLITFPGPNPALSINQVTRLTPIQAWSKINRRYRRAYRKAGSPFRHFVLVGAQWAKPRAGTEQASGGRMPAGHAAPHFPGSPWQRPCNPNGPWAVEPPSRGEACYEQIPSDLRNTSMETLFVQTDRTGTQYSADSCMNCHFAGGIDGSYLWLDAMLNPYRAGD</sequence>
<feature type="signal peptide" evidence="2">
    <location>
        <begin position="1"/>
        <end position="28"/>
    </location>
</feature>
<dbReference type="RefSeq" id="WP_340332254.1">
    <property type="nucleotide sequence ID" value="NZ_JAZHOF010000012.1"/>
</dbReference>
<name>A0AAW9RLE1_9HYPH</name>
<reference evidence="3 4" key="1">
    <citation type="submission" date="2024-02" db="EMBL/GenBank/DDBJ databases">
        <title>Genome analysis and characterization of Microbaculum marinisediminis sp. nov., isolated from marine sediment.</title>
        <authorList>
            <person name="Du Z.-J."/>
            <person name="Ye Y.-Q."/>
            <person name="Zhang Z.-R."/>
            <person name="Yuan S.-M."/>
            <person name="Zhang X.-Y."/>
        </authorList>
    </citation>
    <scope>NUCLEOTIDE SEQUENCE [LARGE SCALE GENOMIC DNA]</scope>
    <source>
        <strain evidence="3 4">SDUM1044001</strain>
    </source>
</reference>
<protein>
    <recommendedName>
        <fullName evidence="5">Cytochrome c family protein</fullName>
    </recommendedName>
</protein>
<dbReference type="Proteomes" id="UP001378188">
    <property type="component" value="Unassembled WGS sequence"/>
</dbReference>
<keyword evidence="4" id="KW-1185">Reference proteome</keyword>
<evidence type="ECO:0000256" key="1">
    <source>
        <dbReference type="SAM" id="MobiDB-lite"/>
    </source>
</evidence>
<evidence type="ECO:0008006" key="5">
    <source>
        <dbReference type="Google" id="ProtNLM"/>
    </source>
</evidence>